<evidence type="ECO:0000313" key="4">
    <source>
        <dbReference type="EMBL" id="CAE6345381.1"/>
    </source>
</evidence>
<gene>
    <name evidence="4" type="ORF">RDB_LOCUS5991</name>
</gene>
<proteinExistence type="predicted"/>
<sequence length="1136" mass="127426">MDSRETSNVGEVPINARETRQRQGSKDSLNGRVPGIGSTHIITPTRDRISKGGVPVNDVDNDEPARNDAFTGTSRNAAASDNLSSSNLQDPHLPKSGSIGIATGEANFWNLYSQLVKQENNWISKFLNENLDVMLVFAGLFSAVVTAFLIESTKLLQPDQAEVSVFLLLTIARLQQQQVNITSSQQPSTPVDIPTFSAPGYAITVNVLWFLALSLSLGASLLSLLAKEWLRHYEHRSSNNPLTHAMEHQKKLDAMNRYYGFEIIDLIPLLLHQALFLFGFGLVIYLWRLSIIASLITLASFTLVGIFYLVTIILATFTNGTPFVTRLSQYLKRAVSKFQGIFELESSSRITDLEKMLRYANTVAIHQTVNLWTSGPLVLNQTPGTLDSQTYDSKFLFDALLWVHDFAGDESADSLIEVISAMEFDWGLTYLSTNDRFLRTRTRQHNPYLLEAPPRLSSMGSYGVSTKKTFLSSLGRGNGPVHHSIRLYIMTLKRLGSIIYQFESQGHQATSVRVAQSAQVLARLCTYICSRYTGWNDWSRDHTVSSAIRLINNVAHRSQMSVLMVARKALSRFWGRNYHLLSGDACASVVMAELRIIFLTLSSVWITPNDKRRLDLSSILQFTAFYNLDIGRTTLLLMRHSNGKARLGALKLGGLMDEIVRSTRSTADWGLALVNPSYRSYSGASHSDHDVTLQGGEPLIIDVPAGNASRTKCTLHPLDYGITGELIQVLFPRTKVHPKPLIQQKVDFALRTIIHVVLNEHHHPEETPLRYDFTPNRTTEPVRLHKNVEFFMTSDVFDKDQPQVICNQIFASWPWPRNVDKSFEEQTASQLLAIAALYVLNIESESNQFPTPNHVLGILSEVHDFGQKIKWTAWPRSFHWLTIKAFNVQMRRGNKGDWDGLEDSMARLVVLATPHIGIETSDELNDLILMLSNQTVDPSHYQKLDAIFQDLAKSPADRQWCYSHYFHRLEPLPKLLLLAVYNPGLKTSIVNFVTSLMYMDVGESREIDNSAQLDVCALESFLLVANFAMLPSFPVSDQENPIATEDIPSFANAALRLLADHSPSSLESDPERTKILEGLQYVWEKVRGESIESLDLSLESVRDKLRVVANPPVEATEAPEETPEDDESSPNPQNEA</sequence>
<dbReference type="EMBL" id="CAJMWR010000105">
    <property type="protein sequence ID" value="CAE6345381.1"/>
    <property type="molecule type" value="Genomic_DNA"/>
</dbReference>
<evidence type="ECO:0000313" key="5">
    <source>
        <dbReference type="Proteomes" id="UP000663840"/>
    </source>
</evidence>
<evidence type="ECO:0000256" key="1">
    <source>
        <dbReference type="SAM" id="MobiDB-lite"/>
    </source>
</evidence>
<feature type="transmembrane region" description="Helical" evidence="2">
    <location>
        <begin position="291"/>
        <end position="317"/>
    </location>
</feature>
<feature type="transmembrane region" description="Helical" evidence="2">
    <location>
        <begin position="207"/>
        <end position="226"/>
    </location>
</feature>
<feature type="transmembrane region" description="Helical" evidence="2">
    <location>
        <begin position="258"/>
        <end position="285"/>
    </location>
</feature>
<keyword evidence="2" id="KW-1133">Transmembrane helix</keyword>
<evidence type="ECO:0000259" key="3">
    <source>
        <dbReference type="Pfam" id="PF20153"/>
    </source>
</evidence>
<feature type="compositionally biased region" description="Acidic residues" evidence="1">
    <location>
        <begin position="1117"/>
        <end position="1128"/>
    </location>
</feature>
<accession>A0A8H2W842</accession>
<dbReference type="AlphaFoldDB" id="A0A8H2W842"/>
<evidence type="ECO:0000256" key="2">
    <source>
        <dbReference type="SAM" id="Phobius"/>
    </source>
</evidence>
<comment type="caution">
    <text evidence="4">The sequence shown here is derived from an EMBL/GenBank/DDBJ whole genome shotgun (WGS) entry which is preliminary data.</text>
</comment>
<dbReference type="Pfam" id="PF20153">
    <property type="entry name" value="DUF6535"/>
    <property type="match status" value="1"/>
</dbReference>
<name>A0A8H2W842_9AGAM</name>
<feature type="compositionally biased region" description="Low complexity" evidence="1">
    <location>
        <begin position="74"/>
        <end position="87"/>
    </location>
</feature>
<protein>
    <recommendedName>
        <fullName evidence="3">DUF6535 domain-containing protein</fullName>
    </recommendedName>
</protein>
<dbReference type="Proteomes" id="UP000663840">
    <property type="component" value="Unassembled WGS sequence"/>
</dbReference>
<keyword evidence="2" id="KW-0812">Transmembrane</keyword>
<feature type="domain" description="DUF6535" evidence="3">
    <location>
        <begin position="109"/>
        <end position="287"/>
    </location>
</feature>
<organism evidence="4 5">
    <name type="scientific">Rhizoctonia solani</name>
    <dbReference type="NCBI Taxonomy" id="456999"/>
    <lineage>
        <taxon>Eukaryota</taxon>
        <taxon>Fungi</taxon>
        <taxon>Dikarya</taxon>
        <taxon>Basidiomycota</taxon>
        <taxon>Agaricomycotina</taxon>
        <taxon>Agaricomycetes</taxon>
        <taxon>Cantharellales</taxon>
        <taxon>Ceratobasidiaceae</taxon>
        <taxon>Rhizoctonia</taxon>
    </lineage>
</organism>
<dbReference type="InterPro" id="IPR045338">
    <property type="entry name" value="DUF6535"/>
</dbReference>
<feature type="region of interest" description="Disordered" evidence="1">
    <location>
        <begin position="1108"/>
        <end position="1136"/>
    </location>
</feature>
<feature type="region of interest" description="Disordered" evidence="1">
    <location>
        <begin position="1"/>
        <end position="91"/>
    </location>
</feature>
<feature type="transmembrane region" description="Helical" evidence="2">
    <location>
        <begin position="131"/>
        <end position="150"/>
    </location>
</feature>
<keyword evidence="2" id="KW-0472">Membrane</keyword>
<reference evidence="4" key="1">
    <citation type="submission" date="2021-01" db="EMBL/GenBank/DDBJ databases">
        <authorList>
            <person name="Kaushik A."/>
        </authorList>
    </citation>
    <scope>NUCLEOTIDE SEQUENCE</scope>
    <source>
        <strain evidence="4">AG1-1A</strain>
    </source>
</reference>